<comment type="caution">
    <text evidence="2">The sequence shown here is derived from an EMBL/GenBank/DDBJ whole genome shotgun (WGS) entry which is preliminary data.</text>
</comment>
<reference evidence="2 3" key="1">
    <citation type="submission" date="2018-10" db="EMBL/GenBank/DDBJ databases">
        <title>A high-quality apple genome assembly.</title>
        <authorList>
            <person name="Hu J."/>
        </authorList>
    </citation>
    <scope>NUCLEOTIDE SEQUENCE [LARGE SCALE GENOMIC DNA]</scope>
    <source>
        <strain evidence="3">cv. HFTH1</strain>
        <tissue evidence="2">Young leaf</tissue>
    </source>
</reference>
<keyword evidence="1" id="KW-0812">Transmembrane</keyword>
<evidence type="ECO:0000256" key="1">
    <source>
        <dbReference type="SAM" id="Phobius"/>
    </source>
</evidence>
<dbReference type="Proteomes" id="UP000290289">
    <property type="component" value="Chromosome 2"/>
</dbReference>
<keyword evidence="3" id="KW-1185">Reference proteome</keyword>
<name>A0A498KIM1_MALDO</name>
<proteinExistence type="predicted"/>
<sequence length="136" mass="14671">MGEVNTNGAACDASGLAGIGGNFRDRFGNCLGCLASSIGIAYFLEVELHAILVLLVWLLLTFITFLHDLIFGFASLVLDDLFSLCGAKKTVAAEQALFTGGVRDKASTQFNPINDRVEIRLGLDKFLLYSNPPDRV</sequence>
<accession>A0A498KIM1</accession>
<protein>
    <submittedName>
        <fullName evidence="2">Uncharacterized protein</fullName>
    </submittedName>
</protein>
<evidence type="ECO:0000313" key="2">
    <source>
        <dbReference type="EMBL" id="RXI05422.1"/>
    </source>
</evidence>
<feature type="transmembrane region" description="Helical" evidence="1">
    <location>
        <begin position="27"/>
        <end position="44"/>
    </location>
</feature>
<feature type="transmembrane region" description="Helical" evidence="1">
    <location>
        <begin position="50"/>
        <end position="78"/>
    </location>
</feature>
<evidence type="ECO:0000313" key="3">
    <source>
        <dbReference type="Proteomes" id="UP000290289"/>
    </source>
</evidence>
<organism evidence="2 3">
    <name type="scientific">Malus domestica</name>
    <name type="common">Apple</name>
    <name type="synonym">Pyrus malus</name>
    <dbReference type="NCBI Taxonomy" id="3750"/>
    <lineage>
        <taxon>Eukaryota</taxon>
        <taxon>Viridiplantae</taxon>
        <taxon>Streptophyta</taxon>
        <taxon>Embryophyta</taxon>
        <taxon>Tracheophyta</taxon>
        <taxon>Spermatophyta</taxon>
        <taxon>Magnoliopsida</taxon>
        <taxon>eudicotyledons</taxon>
        <taxon>Gunneridae</taxon>
        <taxon>Pentapetalae</taxon>
        <taxon>rosids</taxon>
        <taxon>fabids</taxon>
        <taxon>Rosales</taxon>
        <taxon>Rosaceae</taxon>
        <taxon>Amygdaloideae</taxon>
        <taxon>Maleae</taxon>
        <taxon>Malus</taxon>
    </lineage>
</organism>
<gene>
    <name evidence="2" type="ORF">DVH24_006679</name>
</gene>
<dbReference type="AlphaFoldDB" id="A0A498KIM1"/>
<keyword evidence="1" id="KW-1133">Transmembrane helix</keyword>
<dbReference type="EMBL" id="RDQH01000328">
    <property type="protein sequence ID" value="RXI05422.1"/>
    <property type="molecule type" value="Genomic_DNA"/>
</dbReference>
<keyword evidence="1" id="KW-0472">Membrane</keyword>